<organism evidence="2 3">
    <name type="scientific">Vibrio chagasii</name>
    <dbReference type="NCBI Taxonomy" id="170679"/>
    <lineage>
        <taxon>Bacteria</taxon>
        <taxon>Pseudomonadati</taxon>
        <taxon>Pseudomonadota</taxon>
        <taxon>Gammaproteobacteria</taxon>
        <taxon>Vibrionales</taxon>
        <taxon>Vibrionaceae</taxon>
        <taxon>Vibrio</taxon>
    </lineage>
</organism>
<proteinExistence type="predicted"/>
<dbReference type="AlphaFoldDB" id="A0A2S7VMP1"/>
<dbReference type="RefSeq" id="WP_105023246.1">
    <property type="nucleotide sequence ID" value="NZ_MSCI01000001.1"/>
</dbReference>
<reference evidence="2 3" key="1">
    <citation type="submission" date="2016-12" db="EMBL/GenBank/DDBJ databases">
        <title>Diversity of luminous bacteria.</title>
        <authorList>
            <person name="Yoshizawa S."/>
            <person name="Kogure K."/>
        </authorList>
    </citation>
    <scope>NUCLEOTIDE SEQUENCE [LARGE SCALE GENOMIC DNA]</scope>
    <source>
        <strain evidence="2 3">LC2-408</strain>
    </source>
</reference>
<dbReference type="InterPro" id="IPR022225">
    <property type="entry name" value="Phage_tail_fibre_N"/>
</dbReference>
<name>A0A2S7VMP1_9VIBR</name>
<keyword evidence="3" id="KW-1185">Reference proteome</keyword>
<sequence>MAVITLAGEQLIARKQHAKQPLVIREFVLAHVPNLDPKTPPRRDQSLPSSRQIVYRSAPTRSACVNHNEVVYSLILDNTVGNFAFNWLGLMSEEGVLVSANHMVVQSKRKNNELTGEEGNNLTRNFLLKFSGAQAITQITVTPETWQFNYEAKLDDMDTLLAQLTVGLIETQKEVVEQSHENWRLSETNHLLNQRLDTLSEDLLQTNEKHLALSGSMQRRHEHYEQQRIEMDVTLTTFLIQTQKQTLEQEYQLMKLRESLTKMESTDE</sequence>
<dbReference type="Proteomes" id="UP000238707">
    <property type="component" value="Unassembled WGS sequence"/>
</dbReference>
<evidence type="ECO:0000259" key="1">
    <source>
        <dbReference type="Pfam" id="PF12571"/>
    </source>
</evidence>
<protein>
    <recommendedName>
        <fullName evidence="1">Phage tail fibre protein N-terminal domain-containing protein</fullName>
    </recommendedName>
</protein>
<comment type="caution">
    <text evidence="2">The sequence shown here is derived from an EMBL/GenBank/DDBJ whole genome shotgun (WGS) entry which is preliminary data.</text>
</comment>
<dbReference type="EMBL" id="MSCI01000001">
    <property type="protein sequence ID" value="PQJ63433.1"/>
    <property type="molecule type" value="Genomic_DNA"/>
</dbReference>
<evidence type="ECO:0000313" key="2">
    <source>
        <dbReference type="EMBL" id="PQJ63433.1"/>
    </source>
</evidence>
<accession>A0A2S7VMP1</accession>
<dbReference type="Pfam" id="PF12571">
    <property type="entry name" value="Phage_tail_fib"/>
    <property type="match status" value="1"/>
</dbReference>
<evidence type="ECO:0000313" key="3">
    <source>
        <dbReference type="Proteomes" id="UP000238707"/>
    </source>
</evidence>
<gene>
    <name evidence="2" type="ORF">BTO10_01030</name>
</gene>
<feature type="domain" description="Phage tail fibre protein N-terminal" evidence="1">
    <location>
        <begin position="2"/>
        <end position="149"/>
    </location>
</feature>